<keyword evidence="5 7" id="KW-1133">Transmembrane helix</keyword>
<feature type="transmembrane region" description="Helical" evidence="7">
    <location>
        <begin position="288"/>
        <end position="307"/>
    </location>
</feature>
<evidence type="ECO:0000313" key="10">
    <source>
        <dbReference type="Proteomes" id="UP001205740"/>
    </source>
</evidence>
<evidence type="ECO:0000256" key="2">
    <source>
        <dbReference type="ARBA" id="ARBA00022448"/>
    </source>
</evidence>
<dbReference type="Gene3D" id="1.20.1250.20">
    <property type="entry name" value="MFS general substrate transporter like domains"/>
    <property type="match status" value="1"/>
</dbReference>
<reference evidence="9 10" key="1">
    <citation type="submission" date="2022-06" db="EMBL/GenBank/DDBJ databases">
        <title>Genomic Encyclopedia of Archaeal and Bacterial Type Strains, Phase II (KMG-II): from individual species to whole genera.</title>
        <authorList>
            <person name="Goeker M."/>
        </authorList>
    </citation>
    <scope>NUCLEOTIDE SEQUENCE [LARGE SCALE GENOMIC DNA]</scope>
    <source>
        <strain evidence="9 10">DSM 45037</strain>
    </source>
</reference>
<dbReference type="InterPro" id="IPR010290">
    <property type="entry name" value="TM_effector"/>
</dbReference>
<feature type="transmembrane region" description="Helical" evidence="7">
    <location>
        <begin position="18"/>
        <end position="40"/>
    </location>
</feature>
<keyword evidence="6 7" id="KW-0472">Membrane</keyword>
<feature type="transmembrane region" description="Helical" evidence="7">
    <location>
        <begin position="346"/>
        <end position="366"/>
    </location>
</feature>
<keyword evidence="10" id="KW-1185">Reference proteome</keyword>
<evidence type="ECO:0000256" key="6">
    <source>
        <dbReference type="ARBA" id="ARBA00023136"/>
    </source>
</evidence>
<gene>
    <name evidence="9" type="ORF">LX12_001157</name>
</gene>
<evidence type="ECO:0000256" key="5">
    <source>
        <dbReference type="ARBA" id="ARBA00022989"/>
    </source>
</evidence>
<evidence type="ECO:0000259" key="8">
    <source>
        <dbReference type="PROSITE" id="PS50850"/>
    </source>
</evidence>
<dbReference type="CDD" id="cd06173">
    <property type="entry name" value="MFS_MefA_like"/>
    <property type="match status" value="1"/>
</dbReference>
<proteinExistence type="predicted"/>
<comment type="caution">
    <text evidence="9">The sequence shown here is derived from an EMBL/GenBank/DDBJ whole genome shotgun (WGS) entry which is preliminary data.</text>
</comment>
<dbReference type="InterPro" id="IPR036259">
    <property type="entry name" value="MFS_trans_sf"/>
</dbReference>
<dbReference type="InterPro" id="IPR020846">
    <property type="entry name" value="MFS_dom"/>
</dbReference>
<evidence type="ECO:0000256" key="1">
    <source>
        <dbReference type="ARBA" id="ARBA00004651"/>
    </source>
</evidence>
<evidence type="ECO:0000256" key="3">
    <source>
        <dbReference type="ARBA" id="ARBA00022475"/>
    </source>
</evidence>
<evidence type="ECO:0000313" key="9">
    <source>
        <dbReference type="EMBL" id="MCP2159978.1"/>
    </source>
</evidence>
<feature type="transmembrane region" description="Helical" evidence="7">
    <location>
        <begin position="80"/>
        <end position="103"/>
    </location>
</feature>
<name>A0ABT1H0C8_9NOCA</name>
<dbReference type="Proteomes" id="UP001205740">
    <property type="component" value="Unassembled WGS sequence"/>
</dbReference>
<dbReference type="PROSITE" id="PS50850">
    <property type="entry name" value="MFS"/>
    <property type="match status" value="1"/>
</dbReference>
<feature type="domain" description="Major facilitator superfamily (MFS) profile" evidence="8">
    <location>
        <begin position="1"/>
        <end position="400"/>
    </location>
</feature>
<dbReference type="PANTHER" id="PTHR23513:SF11">
    <property type="entry name" value="STAPHYLOFERRIN A TRANSPORTER"/>
    <property type="match status" value="1"/>
</dbReference>
<comment type="subcellular location">
    <subcellularLocation>
        <location evidence="1">Cell membrane</location>
        <topology evidence="1">Multi-pass membrane protein</topology>
    </subcellularLocation>
</comment>
<organism evidence="9 10">
    <name type="scientific">Williamsia serinedens</name>
    <dbReference type="NCBI Taxonomy" id="391736"/>
    <lineage>
        <taxon>Bacteria</taxon>
        <taxon>Bacillati</taxon>
        <taxon>Actinomycetota</taxon>
        <taxon>Actinomycetes</taxon>
        <taxon>Mycobacteriales</taxon>
        <taxon>Nocardiaceae</taxon>
        <taxon>Williamsia</taxon>
    </lineage>
</organism>
<feature type="transmembrane region" description="Helical" evidence="7">
    <location>
        <begin position="226"/>
        <end position="244"/>
    </location>
</feature>
<feature type="transmembrane region" description="Helical" evidence="7">
    <location>
        <begin position="46"/>
        <end position="68"/>
    </location>
</feature>
<dbReference type="EMBL" id="JAMTCG010000002">
    <property type="protein sequence ID" value="MCP2159978.1"/>
    <property type="molecule type" value="Genomic_DNA"/>
</dbReference>
<feature type="transmembrane region" description="Helical" evidence="7">
    <location>
        <begin position="174"/>
        <end position="192"/>
    </location>
</feature>
<dbReference type="SUPFAM" id="SSF103473">
    <property type="entry name" value="MFS general substrate transporter"/>
    <property type="match status" value="1"/>
</dbReference>
<feature type="transmembrane region" description="Helical" evidence="7">
    <location>
        <begin position="256"/>
        <end position="276"/>
    </location>
</feature>
<evidence type="ECO:0000256" key="7">
    <source>
        <dbReference type="SAM" id="Phobius"/>
    </source>
</evidence>
<protein>
    <submittedName>
        <fullName evidence="9">Arabinose efflux permease, MFS family</fullName>
    </submittedName>
</protein>
<dbReference type="RefSeq" id="WP_253653566.1">
    <property type="nucleotide sequence ID" value="NZ_BAAAOE010000001.1"/>
</dbReference>
<feature type="transmembrane region" description="Helical" evidence="7">
    <location>
        <begin position="313"/>
        <end position="334"/>
    </location>
</feature>
<accession>A0ABT1H0C8</accession>
<dbReference type="PANTHER" id="PTHR23513">
    <property type="entry name" value="INTEGRAL MEMBRANE EFFLUX PROTEIN-RELATED"/>
    <property type="match status" value="1"/>
</dbReference>
<keyword evidence="3" id="KW-1003">Cell membrane</keyword>
<evidence type="ECO:0000256" key="4">
    <source>
        <dbReference type="ARBA" id="ARBA00022692"/>
    </source>
</evidence>
<feature type="transmembrane region" description="Helical" evidence="7">
    <location>
        <begin position="378"/>
        <end position="397"/>
    </location>
</feature>
<sequence length="542" mass="56602">MDSTSAWAPLRNAVYRNLFVAQLVSNIGLWMQTVGAQWFLVDRGASTTVIALVQTAGLAPSLVLSLPAGVLADLLDRRRLLIATSIYSLLGAAVLTAVSWVGALTPATLLAMTFLLACGAALTSPAWQAIQPELVPRAQIPAASSLGSVTVNAARAVGPALGGLVVAISGPTAVFALNAVSFVAIIAALVLWRRPRDHRATGRESPGAAIASGLRYVRSAPIVRRIMLRSALFAVPASALWALLPSASSDHLHLDASGYGAILGVLGVGGVAGVVVIPRARRQVGPNVILAASALIYAAGVIAIGHLPLVPTAVLLFFAGTAWIGTLTVLNASVQLSLAQWVRARAMSVYLLVFMGSQAVGSYVWGALAGAVGLGPTLAIAAAILVLVAASVVVLPLRAETGTLDRAVSTAWPTPTIVFDVDPTDGPVLVTVRWTVLPGRERAFVSAMRAVGRARRRTGAYRWGLFRQGDAPDVMLEHFMVRSWSEYESQTQTRWTASDHAAIEAARSHTVPGSVIQQPFVAIADDRMRAPSTSADTATSSP</sequence>
<dbReference type="Pfam" id="PF05977">
    <property type="entry name" value="MFS_3"/>
    <property type="match status" value="1"/>
</dbReference>
<keyword evidence="4 7" id="KW-0812">Transmembrane</keyword>
<keyword evidence="2" id="KW-0813">Transport</keyword>